<dbReference type="InterPro" id="IPR008983">
    <property type="entry name" value="Tumour_necrosis_fac-like_dom"/>
</dbReference>
<comment type="caution">
    <text evidence="2">The sequence shown here is derived from an EMBL/GenBank/DDBJ whole genome shotgun (WGS) entry which is preliminary data.</text>
</comment>
<name>A0ABT3HN46_9FLAO</name>
<keyword evidence="3" id="KW-1185">Reference proteome</keyword>
<dbReference type="RefSeq" id="WP_264743077.1">
    <property type="nucleotide sequence ID" value="NZ_JAPDHV010000003.1"/>
</dbReference>
<gene>
    <name evidence="2" type="ORF">OH806_07570</name>
</gene>
<organism evidence="2 3">
    <name type="scientific">Chryseobacterium oryctis</name>
    <dbReference type="NCBI Taxonomy" id="2952618"/>
    <lineage>
        <taxon>Bacteria</taxon>
        <taxon>Pseudomonadati</taxon>
        <taxon>Bacteroidota</taxon>
        <taxon>Flavobacteriia</taxon>
        <taxon>Flavobacteriales</taxon>
        <taxon>Weeksellaceae</taxon>
        <taxon>Chryseobacterium group</taxon>
        <taxon>Chryseobacterium</taxon>
    </lineage>
</organism>
<reference evidence="2" key="1">
    <citation type="submission" date="2022-10" db="EMBL/GenBank/DDBJ databases">
        <title>Chryseobacterium babae sp. nov. isolated from the gut of the beetle Oryctes rhinoceros, and Chryseobacterium kimseyorum sp. nov., isolated from a stick insect rearing cage.</title>
        <authorList>
            <person name="Shelomi M."/>
            <person name="Han C.-J."/>
            <person name="Chen W.-M."/>
            <person name="Chen H.-K."/>
            <person name="Liaw S.-J."/>
            <person name="Muhle E."/>
            <person name="Clermont D."/>
        </authorList>
    </citation>
    <scope>NUCLEOTIDE SEQUENCE</scope>
    <source>
        <strain evidence="2">WLa1L2M3</strain>
    </source>
</reference>
<feature type="signal peptide" evidence="1">
    <location>
        <begin position="1"/>
        <end position="19"/>
    </location>
</feature>
<dbReference type="Gene3D" id="2.60.120.40">
    <property type="match status" value="1"/>
</dbReference>
<evidence type="ECO:0008006" key="4">
    <source>
        <dbReference type="Google" id="ProtNLM"/>
    </source>
</evidence>
<accession>A0ABT3HN46</accession>
<proteinExistence type="predicted"/>
<protein>
    <recommendedName>
        <fullName evidence="4">C1q domain-containing protein</fullName>
    </recommendedName>
</protein>
<evidence type="ECO:0000313" key="2">
    <source>
        <dbReference type="EMBL" id="MCW3161125.1"/>
    </source>
</evidence>
<sequence>MKKKYICTLSLMCSIYISAQVGIKTPTPQAELHVNGSLQVTKELSVGGSATTLGEPGTVGEFLTSQGSGLPPKWKKPADIDIPQITNVALRSNTKSFSANNWSVVSFETLPKNDTTYLTYSSTTGYFKVVKSGYYLLTGYLEYVISGSPSDGTAVTGLYKNNEAISHSDSAHPVSASIIEHNITGLEYFNEGDSVSLEGTFTRNFSLRNASLSFMYLGN</sequence>
<evidence type="ECO:0000313" key="3">
    <source>
        <dbReference type="Proteomes" id="UP001163719"/>
    </source>
</evidence>
<evidence type="ECO:0000256" key="1">
    <source>
        <dbReference type="SAM" id="SignalP"/>
    </source>
</evidence>
<dbReference type="EMBL" id="JAPDHV010000003">
    <property type="protein sequence ID" value="MCW3161125.1"/>
    <property type="molecule type" value="Genomic_DNA"/>
</dbReference>
<feature type="chain" id="PRO_5045917043" description="C1q domain-containing protein" evidence="1">
    <location>
        <begin position="20"/>
        <end position="219"/>
    </location>
</feature>
<keyword evidence="1" id="KW-0732">Signal</keyword>
<dbReference type="Proteomes" id="UP001163719">
    <property type="component" value="Unassembled WGS sequence"/>
</dbReference>